<dbReference type="InterPro" id="IPR051535">
    <property type="entry name" value="Siderophore_ABC-ATPase"/>
</dbReference>
<dbReference type="InterPro" id="IPR003593">
    <property type="entry name" value="AAA+_ATPase"/>
</dbReference>
<dbReference type="Pfam" id="PF13476">
    <property type="entry name" value="AAA_23"/>
    <property type="match status" value="1"/>
</dbReference>
<evidence type="ECO:0000259" key="8">
    <source>
        <dbReference type="SMART" id="SM00382"/>
    </source>
</evidence>
<dbReference type="PANTHER" id="PTHR42771">
    <property type="entry name" value="IRON(3+)-HYDROXAMATE IMPORT ATP-BINDING PROTEIN FHUC"/>
    <property type="match status" value="1"/>
</dbReference>
<dbReference type="SMART" id="SM00382">
    <property type="entry name" value="AAA"/>
    <property type="match status" value="1"/>
</dbReference>
<name>A0ABQ0PA49_9PROT</name>
<comment type="caution">
    <text evidence="9">The sequence shown here is derived from an EMBL/GenBank/DDBJ whole genome shotgun (WGS) entry which is preliminary data.</text>
</comment>
<organism evidence="9 10">
    <name type="scientific">Gluconacetobacter sacchari DSM 12717</name>
    <dbReference type="NCBI Taxonomy" id="1307940"/>
    <lineage>
        <taxon>Bacteria</taxon>
        <taxon>Pseudomonadati</taxon>
        <taxon>Pseudomonadota</taxon>
        <taxon>Alphaproteobacteria</taxon>
        <taxon>Acetobacterales</taxon>
        <taxon>Acetobacteraceae</taxon>
        <taxon>Gluconacetobacter</taxon>
    </lineage>
</organism>
<gene>
    <name evidence="9" type="ORF">AA12717_2930</name>
</gene>
<keyword evidence="7" id="KW-0472">Membrane</keyword>
<comment type="subcellular location">
    <subcellularLocation>
        <location evidence="1">Cell membrane</location>
        <topology evidence="1">Peripheral membrane protein</topology>
    </subcellularLocation>
</comment>
<evidence type="ECO:0000313" key="10">
    <source>
        <dbReference type="Proteomes" id="UP001060895"/>
    </source>
</evidence>
<reference evidence="9" key="1">
    <citation type="submission" date="2013-04" db="EMBL/GenBank/DDBJ databases">
        <title>The genome sequencing project of 58 acetic acid bacteria.</title>
        <authorList>
            <person name="Okamoto-Kainuma A."/>
            <person name="Ishikawa M."/>
            <person name="Umino S."/>
            <person name="Koizumi Y."/>
            <person name="Shiwa Y."/>
            <person name="Yoshikawa H."/>
            <person name="Matsutani M."/>
            <person name="Matsushita K."/>
        </authorList>
    </citation>
    <scope>NUCLEOTIDE SEQUENCE</scope>
    <source>
        <strain evidence="9">DSM 12717</strain>
    </source>
</reference>
<evidence type="ECO:0000256" key="6">
    <source>
        <dbReference type="ARBA" id="ARBA00023065"/>
    </source>
</evidence>
<accession>A0ABQ0PA49</accession>
<evidence type="ECO:0000256" key="7">
    <source>
        <dbReference type="ARBA" id="ARBA00023136"/>
    </source>
</evidence>
<dbReference type="SUPFAM" id="SSF52540">
    <property type="entry name" value="P-loop containing nucleoside triphosphate hydrolases"/>
    <property type="match status" value="1"/>
</dbReference>
<keyword evidence="10" id="KW-1185">Reference proteome</keyword>
<keyword evidence="2" id="KW-0813">Transport</keyword>
<evidence type="ECO:0000256" key="1">
    <source>
        <dbReference type="ARBA" id="ARBA00004202"/>
    </source>
</evidence>
<evidence type="ECO:0000256" key="3">
    <source>
        <dbReference type="ARBA" id="ARBA00022475"/>
    </source>
</evidence>
<dbReference type="InterPro" id="IPR003959">
    <property type="entry name" value="ATPase_AAA_core"/>
</dbReference>
<keyword evidence="4" id="KW-0410">Iron transport</keyword>
<dbReference type="Proteomes" id="UP001060895">
    <property type="component" value="Unassembled WGS sequence"/>
</dbReference>
<keyword evidence="3" id="KW-1003">Cell membrane</keyword>
<keyword evidence="5" id="KW-0408">Iron</keyword>
<evidence type="ECO:0000256" key="4">
    <source>
        <dbReference type="ARBA" id="ARBA00022496"/>
    </source>
</evidence>
<protein>
    <recommendedName>
        <fullName evidence="8">AAA+ ATPase domain-containing protein</fullName>
    </recommendedName>
</protein>
<evidence type="ECO:0000313" key="9">
    <source>
        <dbReference type="EMBL" id="GBQ28352.1"/>
    </source>
</evidence>
<evidence type="ECO:0000256" key="5">
    <source>
        <dbReference type="ARBA" id="ARBA00023004"/>
    </source>
</evidence>
<proteinExistence type="predicted"/>
<dbReference type="Gene3D" id="3.40.50.300">
    <property type="entry name" value="P-loop containing nucleotide triphosphate hydrolases"/>
    <property type="match status" value="2"/>
</dbReference>
<keyword evidence="6" id="KW-0406">Ion transport</keyword>
<dbReference type="PANTHER" id="PTHR42771:SF2">
    <property type="entry name" value="IRON(3+)-HYDROXAMATE IMPORT ATP-BINDING PROTEIN FHUC"/>
    <property type="match status" value="1"/>
</dbReference>
<dbReference type="Pfam" id="PF13304">
    <property type="entry name" value="AAA_21"/>
    <property type="match status" value="1"/>
</dbReference>
<evidence type="ECO:0000256" key="2">
    <source>
        <dbReference type="ARBA" id="ARBA00022448"/>
    </source>
</evidence>
<feature type="domain" description="AAA+ ATPase" evidence="8">
    <location>
        <begin position="56"/>
        <end position="234"/>
    </location>
</feature>
<sequence>MGPCYARVMARKAGHTLYRAPFLKRVSLLPERVAEPDAFPFSLPVLTWPSFEIDFTAPVTIFAGPNASGKSTLIEALAALCGFPLHGGNRNFAIGPQGRNALAEALRPSWFPKFTSGFFVRAEGFAALIAEIDRLAAEDPGYAADFLAEFGGRSGTERSHGEGYFHLFSRRIAGRGIYILDEPEAALSPIRQMEFLKIIHAAVQRGDAQFLIATHSPLIMAYPGATVLHLTRHGLVERPFRLTDHFAILSEFHRDPDAFMATLLLG</sequence>
<dbReference type="EMBL" id="BAQP01000260">
    <property type="protein sequence ID" value="GBQ28352.1"/>
    <property type="molecule type" value="Genomic_DNA"/>
</dbReference>
<dbReference type="InterPro" id="IPR027417">
    <property type="entry name" value="P-loop_NTPase"/>
</dbReference>
<dbReference type="InterPro" id="IPR038729">
    <property type="entry name" value="Rad50/SbcC_AAA"/>
</dbReference>